<dbReference type="AlphaFoldDB" id="A0A1I6HWK7"/>
<dbReference type="EMBL" id="FOYV01000003">
    <property type="protein sequence ID" value="SFR58825.1"/>
    <property type="molecule type" value="Genomic_DNA"/>
</dbReference>
<dbReference type="OrthoDB" id="5523335at2"/>
<keyword evidence="1" id="KW-0175">Coiled coil</keyword>
<dbReference type="STRING" id="375760.SAMN04488073_3189"/>
<feature type="coiled-coil region" evidence="1">
    <location>
        <begin position="170"/>
        <end position="197"/>
    </location>
</feature>
<dbReference type="InterPro" id="IPR007139">
    <property type="entry name" value="DUF349"/>
</dbReference>
<evidence type="ECO:0008006" key="5">
    <source>
        <dbReference type="Google" id="ProtNLM"/>
    </source>
</evidence>
<name>A0A1I6HWK7_9GAMM</name>
<dbReference type="Pfam" id="PF03993">
    <property type="entry name" value="DUF349"/>
    <property type="match status" value="3"/>
</dbReference>
<accession>A0A1I6HWK7</accession>
<evidence type="ECO:0000313" key="3">
    <source>
        <dbReference type="EMBL" id="SFR58825.1"/>
    </source>
</evidence>
<dbReference type="RefSeq" id="WP_091992163.1">
    <property type="nucleotide sequence ID" value="NZ_FOYV01000003.1"/>
</dbReference>
<evidence type="ECO:0000256" key="1">
    <source>
        <dbReference type="SAM" id="Coils"/>
    </source>
</evidence>
<organism evidence="3 4">
    <name type="scientific">Marinobacter gudaonensis</name>
    <dbReference type="NCBI Taxonomy" id="375760"/>
    <lineage>
        <taxon>Bacteria</taxon>
        <taxon>Pseudomonadati</taxon>
        <taxon>Pseudomonadota</taxon>
        <taxon>Gammaproteobacteria</taxon>
        <taxon>Pseudomonadales</taxon>
        <taxon>Marinobacteraceae</taxon>
        <taxon>Marinobacter</taxon>
    </lineage>
</organism>
<keyword evidence="4" id="KW-1185">Reference proteome</keyword>
<evidence type="ECO:0000256" key="2">
    <source>
        <dbReference type="SAM" id="MobiDB-lite"/>
    </source>
</evidence>
<gene>
    <name evidence="3" type="ORF">SAMN04488073_3189</name>
</gene>
<sequence length="820" mass="92314">MAAFIQKLFRSRKTPEATAPGKNSPASMADEQEPSRSDQREEQLRILDGSPSQADLAELAINGATADIRQRAASRLSDPDTLQDVLKRAKGKDKGVYQTVKLALQAHREEQARLNNIHQNIAVLISHASEQARSEDTKLYKARLDALINQWSDVETHATPEQTQAFLEAVHRCRERLAAMQSAAEDEQRQRDQATQRSETLALLADTLEELQRHAPDTLPSLASLDALQKTQENRWLEATRDTAVDKQEQKSYETSMLTLRNYVNAVRRASQAREEINDITAKLANQENATDDQRSRASVLLKEISWPEGYPEPVPLASLRQLAGKRASANTTADNPERQKALAERLERTIAQLEAALEAKQLKESKQLFKAAQQQVRELDGRRSKPFQPRMQLLNGQLRELSDWQGFATEPKQIALCEQMEYLAEQPMDPEAKAERIKELQNEWRELGGSSDRTLWSRFKAASDRAFEPCKAYFSAKSGLKQANLEKRTAICDQLEAFLDNADWSSVDWKAAERIHQTARQEWKEAWPVEFRDNRQVQKRFDELLKRLEAPLDQERLNNEQLKQDIVQRAEALVQHEPLQDAMNQAKALQSEWKAIGITRHREDRKLWQAFRKACDQIFARRDAERSEQQEAARAADEAAQANLQEAAELAAANDEASAGKALSTLRAIDTSTVSRSVREQVQQEQQRVKVLLSTLRLQNQVVSWQELITTAANGKPVNEQIPDHWPSLARGIGVESPVELVIRAEILCGVPSPESDQQRRMEIQVQRLADGMGASGIEADPLQEVEALVASWCLDQPGSAGSDQAARLNAALASLKPT</sequence>
<evidence type="ECO:0000313" key="4">
    <source>
        <dbReference type="Proteomes" id="UP000199290"/>
    </source>
</evidence>
<dbReference type="Proteomes" id="UP000199290">
    <property type="component" value="Unassembled WGS sequence"/>
</dbReference>
<feature type="coiled-coil region" evidence="1">
    <location>
        <begin position="340"/>
        <end position="383"/>
    </location>
</feature>
<reference evidence="4" key="1">
    <citation type="submission" date="2016-10" db="EMBL/GenBank/DDBJ databases">
        <authorList>
            <person name="Varghese N."/>
            <person name="Submissions S."/>
        </authorList>
    </citation>
    <scope>NUCLEOTIDE SEQUENCE [LARGE SCALE GENOMIC DNA]</scope>
    <source>
        <strain evidence="4">CGMCC 1.6294</strain>
    </source>
</reference>
<feature type="region of interest" description="Disordered" evidence="2">
    <location>
        <begin position="1"/>
        <end position="43"/>
    </location>
</feature>
<feature type="coiled-coil region" evidence="1">
    <location>
        <begin position="263"/>
        <end position="290"/>
    </location>
</feature>
<protein>
    <recommendedName>
        <fullName evidence="5">DUF349 domain-containing protein</fullName>
    </recommendedName>
</protein>
<proteinExistence type="predicted"/>
<feature type="compositionally biased region" description="Basic and acidic residues" evidence="2">
    <location>
        <begin position="33"/>
        <end position="43"/>
    </location>
</feature>